<dbReference type="AlphaFoldDB" id="A0A0A9VYD9"/>
<sequence>LTGACIKDDEASTPSHEKFLSTTEETVTDTDSTEVGSTLTTTLTTDTETTSNANEDNETTILSLDYKTDKSESIVDTTTFSPISSQEYSNNGISEVPTLTEDYKTSTIDLINVKGLTSEMKNDKETELQLAIGTTEAITFQTDDVSNSSFSPGSTTTDTYGELALTTLITSTTEPSATHLTFNTITDLIDFISTTGTSKDTFTPVTDEIGYERTTTSSLVDSTTEEITFGVKNTSFSESSRELVLDQENKSDERLSTDPLGTTTIPGVSETDSN</sequence>
<feature type="compositionally biased region" description="Basic and acidic residues" evidence="1">
    <location>
        <begin position="1"/>
        <end position="19"/>
    </location>
</feature>
<feature type="compositionally biased region" description="Basic and acidic residues" evidence="1">
    <location>
        <begin position="239"/>
        <end position="256"/>
    </location>
</feature>
<protein>
    <submittedName>
        <fullName evidence="2">Uncharacterized protein</fullName>
    </submittedName>
</protein>
<dbReference type="EMBL" id="GBHO01043413">
    <property type="protein sequence ID" value="JAG00191.1"/>
    <property type="molecule type" value="Transcribed_RNA"/>
</dbReference>
<name>A0A0A9VYD9_LYGHE</name>
<feature type="non-terminal residue" evidence="2">
    <location>
        <position position="274"/>
    </location>
</feature>
<feature type="compositionally biased region" description="Polar residues" evidence="1">
    <location>
        <begin position="259"/>
        <end position="274"/>
    </location>
</feature>
<accession>A0A0A9VYD9</accession>
<proteinExistence type="predicted"/>
<gene>
    <name evidence="2" type="ORF">CM83_102982</name>
</gene>
<organism evidence="2">
    <name type="scientific">Lygus hesperus</name>
    <name type="common">Western plant bug</name>
    <dbReference type="NCBI Taxonomy" id="30085"/>
    <lineage>
        <taxon>Eukaryota</taxon>
        <taxon>Metazoa</taxon>
        <taxon>Ecdysozoa</taxon>
        <taxon>Arthropoda</taxon>
        <taxon>Hexapoda</taxon>
        <taxon>Insecta</taxon>
        <taxon>Pterygota</taxon>
        <taxon>Neoptera</taxon>
        <taxon>Paraneoptera</taxon>
        <taxon>Hemiptera</taxon>
        <taxon>Heteroptera</taxon>
        <taxon>Panheteroptera</taxon>
        <taxon>Cimicomorpha</taxon>
        <taxon>Miridae</taxon>
        <taxon>Mirini</taxon>
        <taxon>Lygus</taxon>
    </lineage>
</organism>
<evidence type="ECO:0000313" key="2">
    <source>
        <dbReference type="EMBL" id="JAG00191.1"/>
    </source>
</evidence>
<evidence type="ECO:0000256" key="1">
    <source>
        <dbReference type="SAM" id="MobiDB-lite"/>
    </source>
</evidence>
<feature type="region of interest" description="Disordered" evidence="1">
    <location>
        <begin position="235"/>
        <end position="274"/>
    </location>
</feature>
<feature type="non-terminal residue" evidence="2">
    <location>
        <position position="1"/>
    </location>
</feature>
<feature type="region of interest" description="Disordered" evidence="1">
    <location>
        <begin position="1"/>
        <end position="37"/>
    </location>
</feature>
<reference evidence="2" key="1">
    <citation type="journal article" date="2014" name="PLoS ONE">
        <title>Transcriptome-Based Identification of ABC Transporters in the Western Tarnished Plant Bug Lygus hesperus.</title>
        <authorList>
            <person name="Hull J.J."/>
            <person name="Chaney K."/>
            <person name="Geib S.M."/>
            <person name="Fabrick J.A."/>
            <person name="Brent C.S."/>
            <person name="Walsh D."/>
            <person name="Lavine L.C."/>
        </authorList>
    </citation>
    <scope>NUCLEOTIDE SEQUENCE</scope>
</reference>
<reference evidence="2" key="2">
    <citation type="submission" date="2014-07" db="EMBL/GenBank/DDBJ databases">
        <authorList>
            <person name="Hull J."/>
        </authorList>
    </citation>
    <scope>NUCLEOTIDE SEQUENCE</scope>
</reference>